<feature type="transmembrane region" description="Helical" evidence="1">
    <location>
        <begin position="21"/>
        <end position="54"/>
    </location>
</feature>
<keyword evidence="1" id="KW-0812">Transmembrane</keyword>
<sequence>MWRRADPGTVPRVLQLISDFVTLMVVFALVWLALLLASVVLLAGLAVLALATVWEQDGDRGPGR</sequence>
<proteinExistence type="predicted"/>
<gene>
    <name evidence="2" type="ORF">GCM10010140_73430</name>
</gene>
<evidence type="ECO:0000313" key="2">
    <source>
        <dbReference type="EMBL" id="GGQ32646.1"/>
    </source>
</evidence>
<reference evidence="3" key="1">
    <citation type="journal article" date="2019" name="Int. J. Syst. Evol. Microbiol.">
        <title>The Global Catalogue of Microorganisms (GCM) 10K type strain sequencing project: providing services to taxonomists for standard genome sequencing and annotation.</title>
        <authorList>
            <consortium name="The Broad Institute Genomics Platform"/>
            <consortium name="The Broad Institute Genome Sequencing Center for Infectious Disease"/>
            <person name="Wu L."/>
            <person name="Ma J."/>
        </authorList>
    </citation>
    <scope>NUCLEOTIDE SEQUENCE [LARGE SCALE GENOMIC DNA]</scope>
    <source>
        <strain evidence="3">JCM 3115</strain>
    </source>
</reference>
<comment type="caution">
    <text evidence="2">The sequence shown here is derived from an EMBL/GenBank/DDBJ whole genome shotgun (WGS) entry which is preliminary data.</text>
</comment>
<keyword evidence="3" id="KW-1185">Reference proteome</keyword>
<evidence type="ECO:0000256" key="1">
    <source>
        <dbReference type="SAM" id="Phobius"/>
    </source>
</evidence>
<keyword evidence="1" id="KW-0472">Membrane</keyword>
<evidence type="ECO:0000313" key="3">
    <source>
        <dbReference type="Proteomes" id="UP000611554"/>
    </source>
</evidence>
<name>A0ABQ2RM91_9ACTN</name>
<dbReference type="EMBL" id="BMQJ01000031">
    <property type="protein sequence ID" value="GGQ32646.1"/>
    <property type="molecule type" value="Genomic_DNA"/>
</dbReference>
<accession>A0ABQ2RM91</accession>
<keyword evidence="1" id="KW-1133">Transmembrane helix</keyword>
<dbReference type="Proteomes" id="UP000611554">
    <property type="component" value="Unassembled WGS sequence"/>
</dbReference>
<organism evidence="2 3">
    <name type="scientific">Streptosporangium pseudovulgare</name>
    <dbReference type="NCBI Taxonomy" id="35765"/>
    <lineage>
        <taxon>Bacteria</taxon>
        <taxon>Bacillati</taxon>
        <taxon>Actinomycetota</taxon>
        <taxon>Actinomycetes</taxon>
        <taxon>Streptosporangiales</taxon>
        <taxon>Streptosporangiaceae</taxon>
        <taxon>Streptosporangium</taxon>
    </lineage>
</organism>
<protein>
    <submittedName>
        <fullName evidence="2">Uncharacterized protein</fullName>
    </submittedName>
</protein>